<keyword evidence="2" id="KW-0812">Transmembrane</keyword>
<evidence type="ECO:0000256" key="1">
    <source>
        <dbReference type="SAM" id="MobiDB-lite"/>
    </source>
</evidence>
<evidence type="ECO:0000256" key="2">
    <source>
        <dbReference type="SAM" id="Phobius"/>
    </source>
</evidence>
<evidence type="ECO:0000313" key="3">
    <source>
        <dbReference type="EMBL" id="CAF3811615.1"/>
    </source>
</evidence>
<comment type="caution">
    <text evidence="3">The sequence shown here is derived from an EMBL/GenBank/DDBJ whole genome shotgun (WGS) entry which is preliminary data.</text>
</comment>
<feature type="compositionally biased region" description="Low complexity" evidence="1">
    <location>
        <begin position="383"/>
        <end position="401"/>
    </location>
</feature>
<feature type="region of interest" description="Disordered" evidence="1">
    <location>
        <begin position="383"/>
        <end position="414"/>
    </location>
</feature>
<accession>A0A819CGC2</accession>
<evidence type="ECO:0000313" key="4">
    <source>
        <dbReference type="Proteomes" id="UP000663823"/>
    </source>
</evidence>
<reference evidence="3" key="1">
    <citation type="submission" date="2021-02" db="EMBL/GenBank/DDBJ databases">
        <authorList>
            <person name="Nowell W R."/>
        </authorList>
    </citation>
    <scope>NUCLEOTIDE SEQUENCE</scope>
</reference>
<dbReference type="AlphaFoldDB" id="A0A819CGC2"/>
<protein>
    <submittedName>
        <fullName evidence="3">Uncharacterized protein</fullName>
    </submittedName>
</protein>
<name>A0A819CGC2_9BILA</name>
<sequence>MTVVEKVERNAEEAQEQGCCFKFDNACCSLLGKWWNVRYEWQRRILRVIEQPIFHIVIIGLVLVDCLFVIAQIILDFIKFNKMCKSGRLNKTAAHNEHEDHGIELTIEDEDNKENNNDSMDGILIDDEQANSIIGDQEDDDNDTPENVTISVIACYTPTTATTIVTSSSHPPTVSGSTPALAISSTSAGVTKGMDSPQYINNPIIIGASSLTSPSEINPGSDGVDFKEKNSSVIIPFAPGITPILASIAVPNKNTNVNNITVTITEASGKILVKQVSPGNTNKVDTFPITPLPENSKITVTFGTNNNQAPENVTISVIACYTPTTATTIVTSSSHPPTVSGSTPTLAISSTSAGVTQGTLFTFSAVTTSEETTKFISSSFASIPSSTFPTPSTRSTPSSISQAFTEQTQKTSEHMTTTMICPLKEGMDSPQYINNPIIIGASSLTSPSKINPGSDGVDFNEKNSSVIIPFAPGTTPILASVAVPNKNTNVDKITVTITEPSGKTSVQRVSPGNTNKVDTFPITPLPENSKITVTFGTNNNQFPENVTISVIACYTPTTATMIVTSSSVPPTVSGSTPALAISSISTGMTGTTGERSWKIPPLIQGLRRMVLVFH</sequence>
<keyword evidence="2" id="KW-1133">Transmembrane helix</keyword>
<gene>
    <name evidence="3" type="ORF">OTI717_LOCUS18860</name>
</gene>
<dbReference type="EMBL" id="CAJOAX010002671">
    <property type="protein sequence ID" value="CAF3811615.1"/>
    <property type="molecule type" value="Genomic_DNA"/>
</dbReference>
<organism evidence="3 4">
    <name type="scientific">Rotaria sordida</name>
    <dbReference type="NCBI Taxonomy" id="392033"/>
    <lineage>
        <taxon>Eukaryota</taxon>
        <taxon>Metazoa</taxon>
        <taxon>Spiralia</taxon>
        <taxon>Gnathifera</taxon>
        <taxon>Rotifera</taxon>
        <taxon>Eurotatoria</taxon>
        <taxon>Bdelloidea</taxon>
        <taxon>Philodinida</taxon>
        <taxon>Philodinidae</taxon>
        <taxon>Rotaria</taxon>
    </lineage>
</organism>
<feature type="transmembrane region" description="Helical" evidence="2">
    <location>
        <begin position="53"/>
        <end position="75"/>
    </location>
</feature>
<keyword evidence="2" id="KW-0472">Membrane</keyword>
<proteinExistence type="predicted"/>
<feature type="compositionally biased region" description="Polar residues" evidence="1">
    <location>
        <begin position="402"/>
        <end position="414"/>
    </location>
</feature>
<dbReference type="Proteomes" id="UP000663823">
    <property type="component" value="Unassembled WGS sequence"/>
</dbReference>